<gene>
    <name evidence="1" type="ORF">IHV77_09700</name>
</gene>
<protein>
    <submittedName>
        <fullName evidence="1">Uncharacterized protein</fullName>
    </submittedName>
</protein>
<organism evidence="1 2">
    <name type="scientific">Rodentibacter haemolyticus</name>
    <dbReference type="NCBI Taxonomy" id="2778911"/>
    <lineage>
        <taxon>Bacteria</taxon>
        <taxon>Pseudomonadati</taxon>
        <taxon>Pseudomonadota</taxon>
        <taxon>Gammaproteobacteria</taxon>
        <taxon>Pasteurellales</taxon>
        <taxon>Pasteurellaceae</taxon>
        <taxon>Rodentibacter</taxon>
    </lineage>
</organism>
<name>A0ABX6UVS0_9PAST</name>
<proteinExistence type="predicted"/>
<dbReference type="EMBL" id="CP063056">
    <property type="protein sequence ID" value="QPB42175.1"/>
    <property type="molecule type" value="Genomic_DNA"/>
</dbReference>
<accession>A0ABX6UVS0</accession>
<keyword evidence="2" id="KW-1185">Reference proteome</keyword>
<dbReference type="Proteomes" id="UP000663069">
    <property type="component" value="Chromosome"/>
</dbReference>
<reference evidence="1 2" key="1">
    <citation type="submission" date="2020-10" db="EMBL/GenBank/DDBJ databases">
        <title>Genome Sequencing of Rodentibacter spp. strain DSM111151.</title>
        <authorList>
            <person name="Benga L."/>
            <person name="Lautwein T."/>
        </authorList>
    </citation>
    <scope>NUCLEOTIDE SEQUENCE [LARGE SCALE GENOMIC DNA]</scope>
    <source>
        <strain evidence="1 2">DSM 111151</strain>
    </source>
</reference>
<evidence type="ECO:0000313" key="2">
    <source>
        <dbReference type="Proteomes" id="UP000663069"/>
    </source>
</evidence>
<evidence type="ECO:0000313" key="1">
    <source>
        <dbReference type="EMBL" id="QPB42175.1"/>
    </source>
</evidence>
<sequence length="70" mass="7834">MNNIQSTPLTIDHIDNINRYLAQAKSIVNLISADGERKSGFVSSHEDIGNAIWAVNDLLTRIDREINNNL</sequence>
<dbReference type="RefSeq" id="WP_194811757.1">
    <property type="nucleotide sequence ID" value="NZ_CP063056.1"/>
</dbReference>